<dbReference type="InterPro" id="IPR050654">
    <property type="entry name" value="AChE-related_enzymes"/>
</dbReference>
<dbReference type="EMBL" id="JAQHRD010000006">
    <property type="protein sequence ID" value="KAJ6439364.1"/>
    <property type="molecule type" value="Genomic_DNA"/>
</dbReference>
<evidence type="ECO:0000313" key="5">
    <source>
        <dbReference type="Proteomes" id="UP001163105"/>
    </source>
</evidence>
<dbReference type="AlphaFoldDB" id="A0AB34FJY1"/>
<sequence length="523" mass="56314">MTLYLNVVAPPDATAQSGLPVKIFAYGGGNHAGAVNYPLFDSCNLAAEGAIVVAFNYRVGMLGFLTLPSAGIRGNMAIQDYLAALRWTRDNIAAFGGDPKKALLFGQSAGGVDSFALASIPEVKTLVAAVVLQSGSGIDLTPNETAQYTGKSYAFAVGCADHDVCHRLEESTTPHDVADKFQLDCLQSKSVRQLRAAYQKTAAIQEKDIFKGHRSLGGTFGLNFPNKTNLNAPVRDGIIIKDEPLAVGSRVPVIVGSNGQDASLFTHKAYKADNSSAEEAYAKFLNAWGPVGPAIGKRYRLSAFNNSINAIVTHINTLAGFKCPAYKTLRATSAAGVPAFAYQFNHVPSCPWVWIRGKQFPPRRLVDEFGATHTAELPFVFGNLDHMPVGNGSCTSTATERALSRGLVDAWTAMAMNSDPSTDERPWPRFDECDPRGMLIQNQSMAAAPLDYHECNFWGEVWAELGGFRISVPTTNKCGSPFREAHSIDNPSVSKTALAMRSVPDVHPWLALGIGLSMSSWFM</sequence>
<keyword evidence="5" id="KW-1185">Reference proteome</keyword>
<reference evidence="4" key="1">
    <citation type="submission" date="2023-01" db="EMBL/GenBank/DDBJ databases">
        <title>The growth and conidiation of Purpureocillium lavendulum are regulated by nitrogen source and histone H3K14 acetylation.</title>
        <authorList>
            <person name="Tang P."/>
            <person name="Han J."/>
            <person name="Zhang C."/>
            <person name="Tang P."/>
            <person name="Qi F."/>
            <person name="Zhang K."/>
            <person name="Liang L."/>
        </authorList>
    </citation>
    <scope>NUCLEOTIDE SEQUENCE</scope>
    <source>
        <strain evidence="4">YMF1.00683</strain>
    </source>
</reference>
<keyword evidence="2" id="KW-0378">Hydrolase</keyword>
<proteinExistence type="inferred from homology"/>
<accession>A0AB34FJY1</accession>
<evidence type="ECO:0000313" key="4">
    <source>
        <dbReference type="EMBL" id="KAJ6439364.1"/>
    </source>
</evidence>
<name>A0AB34FJY1_9HYPO</name>
<dbReference type="SUPFAM" id="SSF53474">
    <property type="entry name" value="alpha/beta-Hydrolases"/>
    <property type="match status" value="1"/>
</dbReference>
<dbReference type="InterPro" id="IPR029058">
    <property type="entry name" value="AB_hydrolase_fold"/>
</dbReference>
<dbReference type="Proteomes" id="UP001163105">
    <property type="component" value="Unassembled WGS sequence"/>
</dbReference>
<dbReference type="Pfam" id="PF00135">
    <property type="entry name" value="COesterase"/>
    <property type="match status" value="1"/>
</dbReference>
<protein>
    <submittedName>
        <fullName evidence="4">Carboxylesterase</fullName>
    </submittedName>
</protein>
<comment type="caution">
    <text evidence="4">The sequence shown here is derived from an EMBL/GenBank/DDBJ whole genome shotgun (WGS) entry which is preliminary data.</text>
</comment>
<evidence type="ECO:0000259" key="3">
    <source>
        <dbReference type="Pfam" id="PF00135"/>
    </source>
</evidence>
<dbReference type="PANTHER" id="PTHR43918">
    <property type="entry name" value="ACETYLCHOLINESTERASE"/>
    <property type="match status" value="1"/>
</dbReference>
<comment type="similarity">
    <text evidence="1">Belongs to the type-B carboxylesterase/lipase family.</text>
</comment>
<dbReference type="GO" id="GO:0052689">
    <property type="term" value="F:carboxylic ester hydrolase activity"/>
    <property type="evidence" value="ECO:0007669"/>
    <property type="project" value="TreeGrafter"/>
</dbReference>
<gene>
    <name evidence="4" type="ORF">O9K51_07249</name>
</gene>
<evidence type="ECO:0000256" key="1">
    <source>
        <dbReference type="ARBA" id="ARBA00005964"/>
    </source>
</evidence>
<dbReference type="PANTHER" id="PTHR43918:SF4">
    <property type="entry name" value="CARBOXYLIC ESTER HYDROLASE"/>
    <property type="match status" value="1"/>
</dbReference>
<organism evidence="4 5">
    <name type="scientific">Purpureocillium lavendulum</name>
    <dbReference type="NCBI Taxonomy" id="1247861"/>
    <lineage>
        <taxon>Eukaryota</taxon>
        <taxon>Fungi</taxon>
        <taxon>Dikarya</taxon>
        <taxon>Ascomycota</taxon>
        <taxon>Pezizomycotina</taxon>
        <taxon>Sordariomycetes</taxon>
        <taxon>Hypocreomycetidae</taxon>
        <taxon>Hypocreales</taxon>
        <taxon>Ophiocordycipitaceae</taxon>
        <taxon>Purpureocillium</taxon>
    </lineage>
</organism>
<dbReference type="InterPro" id="IPR002018">
    <property type="entry name" value="CarbesteraseB"/>
</dbReference>
<evidence type="ECO:0000256" key="2">
    <source>
        <dbReference type="ARBA" id="ARBA00022801"/>
    </source>
</evidence>
<feature type="domain" description="Carboxylesterase type B" evidence="3">
    <location>
        <begin position="3"/>
        <end position="458"/>
    </location>
</feature>
<dbReference type="Gene3D" id="3.40.50.1820">
    <property type="entry name" value="alpha/beta hydrolase"/>
    <property type="match status" value="1"/>
</dbReference>